<protein>
    <submittedName>
        <fullName evidence="1">Uncharacterized protein</fullName>
    </submittedName>
</protein>
<organism evidence="1 2">
    <name type="scientific">Lasius platythorax</name>
    <dbReference type="NCBI Taxonomy" id="488582"/>
    <lineage>
        <taxon>Eukaryota</taxon>
        <taxon>Metazoa</taxon>
        <taxon>Ecdysozoa</taxon>
        <taxon>Arthropoda</taxon>
        <taxon>Hexapoda</taxon>
        <taxon>Insecta</taxon>
        <taxon>Pterygota</taxon>
        <taxon>Neoptera</taxon>
        <taxon>Endopterygota</taxon>
        <taxon>Hymenoptera</taxon>
        <taxon>Apocrita</taxon>
        <taxon>Aculeata</taxon>
        <taxon>Formicoidea</taxon>
        <taxon>Formicidae</taxon>
        <taxon>Formicinae</taxon>
        <taxon>Lasius</taxon>
        <taxon>Lasius</taxon>
    </lineage>
</organism>
<name>A0AAV2NRC3_9HYME</name>
<gene>
    <name evidence="1" type="ORF">LPLAT_LOCUS8831</name>
</gene>
<evidence type="ECO:0000313" key="2">
    <source>
        <dbReference type="Proteomes" id="UP001497644"/>
    </source>
</evidence>
<dbReference type="EMBL" id="OZ034827">
    <property type="protein sequence ID" value="CAL1683015.1"/>
    <property type="molecule type" value="Genomic_DNA"/>
</dbReference>
<sequence>MVDALVGLPQLLLDHALARIARTSRWAKSGQAFRNFAEEVQTARSDLEIFLDRGIARETLRKSNAEVSKGEK</sequence>
<dbReference type="AlphaFoldDB" id="A0AAV2NRC3"/>
<proteinExistence type="predicted"/>
<keyword evidence="2" id="KW-1185">Reference proteome</keyword>
<reference evidence="1" key="1">
    <citation type="submission" date="2024-04" db="EMBL/GenBank/DDBJ databases">
        <authorList>
            <consortium name="Molecular Ecology Group"/>
        </authorList>
    </citation>
    <scope>NUCLEOTIDE SEQUENCE</scope>
</reference>
<accession>A0AAV2NRC3</accession>
<evidence type="ECO:0000313" key="1">
    <source>
        <dbReference type="EMBL" id="CAL1683015.1"/>
    </source>
</evidence>
<dbReference type="Proteomes" id="UP001497644">
    <property type="component" value="Chromosome 4"/>
</dbReference>